<name>A0A934M492_9RHOB</name>
<evidence type="ECO:0000313" key="2">
    <source>
        <dbReference type="Proteomes" id="UP000613255"/>
    </source>
</evidence>
<organism evidence="1 2">
    <name type="scientific">Pontibaca salina</name>
    <dbReference type="NCBI Taxonomy" id="2795731"/>
    <lineage>
        <taxon>Bacteria</taxon>
        <taxon>Pseudomonadati</taxon>
        <taxon>Pseudomonadota</taxon>
        <taxon>Alphaproteobacteria</taxon>
        <taxon>Rhodobacterales</taxon>
        <taxon>Roseobacteraceae</taxon>
        <taxon>Pontibaca</taxon>
    </lineage>
</organism>
<keyword evidence="2" id="KW-1185">Reference proteome</keyword>
<reference evidence="1" key="1">
    <citation type="submission" date="2020-12" db="EMBL/GenBank/DDBJ databases">
        <title>Pontibaca salina gen. nov., sp. nov., isolated from marine sediment.</title>
        <authorList>
            <person name="Bo J."/>
            <person name="Wang S."/>
            <person name="Song X."/>
            <person name="Du Z."/>
        </authorList>
    </citation>
    <scope>NUCLEOTIDE SEQUENCE</scope>
    <source>
        <strain evidence="1">S1109L</strain>
    </source>
</reference>
<accession>A0A934M492</accession>
<dbReference type="RefSeq" id="WP_198686677.1">
    <property type="nucleotide sequence ID" value="NZ_JAEIJD010000011.1"/>
</dbReference>
<proteinExistence type="predicted"/>
<dbReference type="AlphaFoldDB" id="A0A934M492"/>
<dbReference type="EMBL" id="JAEIJD010000011">
    <property type="protein sequence ID" value="MBI6630659.1"/>
    <property type="molecule type" value="Genomic_DNA"/>
</dbReference>
<sequence length="107" mass="11389">MSFSLEILPATAIADQNQAARRAAINAECRRRILALLDQTAQLNLAADAAAGRLHRADKAAYRASLAWRDAMRARAGELDADGQADFTADAAWPAPGAPVTELAARF</sequence>
<protein>
    <recommendedName>
        <fullName evidence="3">Phage tail protein</fullName>
    </recommendedName>
</protein>
<comment type="caution">
    <text evidence="1">The sequence shown here is derived from an EMBL/GenBank/DDBJ whole genome shotgun (WGS) entry which is preliminary data.</text>
</comment>
<gene>
    <name evidence="1" type="ORF">JAO82_12300</name>
</gene>
<evidence type="ECO:0000313" key="1">
    <source>
        <dbReference type="EMBL" id="MBI6630659.1"/>
    </source>
</evidence>
<evidence type="ECO:0008006" key="3">
    <source>
        <dbReference type="Google" id="ProtNLM"/>
    </source>
</evidence>
<dbReference type="Proteomes" id="UP000613255">
    <property type="component" value="Unassembled WGS sequence"/>
</dbReference>